<evidence type="ECO:0000256" key="1">
    <source>
        <dbReference type="SAM" id="MobiDB-lite"/>
    </source>
</evidence>
<accession>A0A4Q4ZH00</accession>
<dbReference type="Pfam" id="PF03704">
    <property type="entry name" value="BTAD"/>
    <property type="match status" value="1"/>
</dbReference>
<dbReference type="InterPro" id="IPR051677">
    <property type="entry name" value="AfsR-DnrI-RedD_regulator"/>
</dbReference>
<dbReference type="InterPro" id="IPR011990">
    <property type="entry name" value="TPR-like_helical_dom_sf"/>
</dbReference>
<dbReference type="AlphaFoldDB" id="A0A4Q4ZH00"/>
<evidence type="ECO:0000313" key="4">
    <source>
        <dbReference type="Proteomes" id="UP000295198"/>
    </source>
</evidence>
<dbReference type="PANTHER" id="PTHR35807">
    <property type="entry name" value="TRANSCRIPTIONAL REGULATOR REDD-RELATED"/>
    <property type="match status" value="1"/>
</dbReference>
<evidence type="ECO:0000313" key="3">
    <source>
        <dbReference type="EMBL" id="RYP87045.1"/>
    </source>
</evidence>
<dbReference type="PANTHER" id="PTHR35807:SF3">
    <property type="entry name" value="BLL5740 PROTEIN"/>
    <property type="match status" value="1"/>
</dbReference>
<name>A0A4Q4ZH00_9ACTN</name>
<reference evidence="3 4" key="1">
    <citation type="submission" date="2019-01" db="EMBL/GenBank/DDBJ databases">
        <title>Nocardioides guangzhouensis sp. nov., an actinobacterium isolated from soil.</title>
        <authorList>
            <person name="Fu Y."/>
            <person name="Cai Y."/>
            <person name="Lin Z."/>
            <person name="Chen P."/>
        </authorList>
    </citation>
    <scope>NUCLEOTIDE SEQUENCE [LARGE SCALE GENOMIC DNA]</scope>
    <source>
        <strain evidence="3 4">130</strain>
    </source>
</reference>
<evidence type="ECO:0000259" key="2">
    <source>
        <dbReference type="SMART" id="SM01043"/>
    </source>
</evidence>
<gene>
    <name evidence="3" type="ORF">EKO23_07150</name>
</gene>
<organism evidence="3 4">
    <name type="scientific">Nocardioides guangzhouensis</name>
    <dbReference type="NCBI Taxonomy" id="2497878"/>
    <lineage>
        <taxon>Bacteria</taxon>
        <taxon>Bacillati</taxon>
        <taxon>Actinomycetota</taxon>
        <taxon>Actinomycetes</taxon>
        <taxon>Propionibacteriales</taxon>
        <taxon>Nocardioidaceae</taxon>
        <taxon>Nocardioides</taxon>
    </lineage>
</organism>
<dbReference type="SUPFAM" id="SSF48452">
    <property type="entry name" value="TPR-like"/>
    <property type="match status" value="2"/>
</dbReference>
<feature type="domain" description="Bacterial transcriptional activator" evidence="2">
    <location>
        <begin position="131"/>
        <end position="266"/>
    </location>
</feature>
<dbReference type="SMART" id="SM01043">
    <property type="entry name" value="BTAD"/>
    <property type="match status" value="1"/>
</dbReference>
<dbReference type="OrthoDB" id="118790at2"/>
<dbReference type="Gene3D" id="1.25.40.10">
    <property type="entry name" value="Tetratricopeptide repeat domain"/>
    <property type="match status" value="2"/>
</dbReference>
<dbReference type="Proteomes" id="UP000295198">
    <property type="component" value="Unassembled WGS sequence"/>
</dbReference>
<dbReference type="InterPro" id="IPR005158">
    <property type="entry name" value="BTAD"/>
</dbReference>
<sequence length="646" mass="68695">MRCPAAPGRPVRRRSAHDQRGPIVMNRDQPAGAAGAVPPGLVVQLLGRPCLRVDGSPGYRFRSRKSWALLAFLLLGERPPARSQLATLLFADADDPMRALRWSLAEIRRGLGPVARLDGDPLRLSLSDATVDADVLVHGHWRQAVSLPGLGAELLDGLVLQNAPAFESWLLSQRRRLAAATEAILHEAALGHLARGDLQEARDLALRASLSSPLDENHQALLIRIYRLAGEDDAAERQFATWSATAAQELGAAPGAAVRLALRERRRPLVDVDETSVQAILEAGSAAVSAGAVGAGVSSFATAVLLADQTGSPRLRVEARQVLAEALVHSLGGTDEQGVVALTEAEEIALGSGDPDAAARAGAELGYVDFLRARYDRAERRLEGVRARSTSPSTLAKATTYLGSVASDVADYPRALALLSEATALSRAADEPRREAFGLSMRGRVHLLRGELDLAADHLTAAVGLAERDHWLGFLPWPQAFLGHVQLSNGDVDGAGDTLRQSFARACQIGDPCWEGIAARGLALVAEACGDAEKAFDTLVDARDRSSRLADAYVWLDVHILDALCALGRRHGHPQTARWVAEMRDRASRHGMRELTVRALLHGAALGMDGDGDAAALVAEDIDSPELARLVAGAVTAVPVPHRTPG</sequence>
<protein>
    <submittedName>
        <fullName evidence="3">SARP family transcriptional regulator</fullName>
    </submittedName>
</protein>
<comment type="caution">
    <text evidence="3">The sequence shown here is derived from an EMBL/GenBank/DDBJ whole genome shotgun (WGS) entry which is preliminary data.</text>
</comment>
<keyword evidence="4" id="KW-1185">Reference proteome</keyword>
<dbReference type="EMBL" id="SDKM01000008">
    <property type="protein sequence ID" value="RYP87045.1"/>
    <property type="molecule type" value="Genomic_DNA"/>
</dbReference>
<proteinExistence type="predicted"/>
<feature type="region of interest" description="Disordered" evidence="1">
    <location>
        <begin position="1"/>
        <end position="33"/>
    </location>
</feature>